<keyword evidence="1" id="KW-0472">Membrane</keyword>
<evidence type="ECO:0008006" key="4">
    <source>
        <dbReference type="Google" id="ProtNLM"/>
    </source>
</evidence>
<feature type="transmembrane region" description="Helical" evidence="1">
    <location>
        <begin position="86"/>
        <end position="108"/>
    </location>
</feature>
<name>A0A2H1EDP8_9FLAO</name>
<protein>
    <recommendedName>
        <fullName evidence="4">Transmembrane protein</fullName>
    </recommendedName>
</protein>
<organism evidence="2 3">
    <name type="scientific">Tenacibaculum maritimum NCIMB 2154</name>
    <dbReference type="NCBI Taxonomy" id="1349785"/>
    <lineage>
        <taxon>Bacteria</taxon>
        <taxon>Pseudomonadati</taxon>
        <taxon>Bacteroidota</taxon>
        <taxon>Flavobacteriia</taxon>
        <taxon>Flavobacteriales</taxon>
        <taxon>Flavobacteriaceae</taxon>
        <taxon>Tenacibaculum</taxon>
    </lineage>
</organism>
<dbReference type="OrthoDB" id="1184722at2"/>
<dbReference type="AlphaFoldDB" id="A0A2H1EDP8"/>
<proteinExistence type="predicted"/>
<keyword evidence="1" id="KW-0812">Transmembrane</keyword>
<feature type="transmembrane region" description="Helical" evidence="1">
    <location>
        <begin position="9"/>
        <end position="28"/>
    </location>
</feature>
<dbReference type="Proteomes" id="UP000231564">
    <property type="component" value="Chromosome MARIT"/>
</dbReference>
<dbReference type="KEGG" id="tmar:MARIT_3034"/>
<dbReference type="RefSeq" id="WP_100211899.1">
    <property type="nucleotide sequence ID" value="NZ_CP138495.1"/>
</dbReference>
<evidence type="ECO:0000313" key="3">
    <source>
        <dbReference type="Proteomes" id="UP000231564"/>
    </source>
</evidence>
<dbReference type="EMBL" id="LT634361">
    <property type="protein sequence ID" value="SFZ85054.1"/>
    <property type="molecule type" value="Genomic_DNA"/>
</dbReference>
<evidence type="ECO:0000313" key="2">
    <source>
        <dbReference type="EMBL" id="SFZ85054.1"/>
    </source>
</evidence>
<feature type="transmembrane region" description="Helical" evidence="1">
    <location>
        <begin position="172"/>
        <end position="193"/>
    </location>
</feature>
<keyword evidence="3" id="KW-1185">Reference proteome</keyword>
<keyword evidence="1" id="KW-1133">Transmembrane helix</keyword>
<dbReference type="GeneID" id="47724478"/>
<dbReference type="STRING" id="1349785.GCA_000509405_02593"/>
<feature type="transmembrane region" description="Helical" evidence="1">
    <location>
        <begin position="205"/>
        <end position="228"/>
    </location>
</feature>
<gene>
    <name evidence="2" type="ORF">MARIT_3034</name>
</gene>
<accession>A0A2H1EDP8</accession>
<evidence type="ECO:0000256" key="1">
    <source>
        <dbReference type="SAM" id="Phobius"/>
    </source>
</evidence>
<reference evidence="2 3" key="1">
    <citation type="submission" date="2016-11" db="EMBL/GenBank/DDBJ databases">
        <authorList>
            <person name="Jaros S."/>
            <person name="Januszkiewicz K."/>
            <person name="Wedrychowicz H."/>
        </authorList>
    </citation>
    <scope>NUCLEOTIDE SEQUENCE [LARGE SCALE GENOMIC DNA]</scope>
    <source>
        <strain evidence="2">NCIMB 2154T</strain>
    </source>
</reference>
<sequence length="318" mass="37007">MTKSFFNRSWLFLVIPVGFILFVIAPEIQKKYNDYKEHQITLRNNIYTLDSLKQLKKTNTKDNHLIKKLEITIPIHTKVYRRQKFLYYKTGGLLIILILMGIYIIGLCHSSNKKKATKSKRINFNFENPEKDRIAQQISWNSLESSSSNFKSEILKKTKNGYQIMASPVIKVFAWSFFLIGGNYLLFSIVQHYESLCSSFSFIQIGKLFFTSGGPFLLTGIFLIALSLPKVYINTFKKDITFFNKKILFQEIYALQIIEKFSKSKRSSNSYPSYELNIITKNGNRYNLLNHGDKTHLLSDMVKISKVLKVPIWNKIIS</sequence>